<evidence type="ECO:0000256" key="5">
    <source>
        <dbReference type="ARBA" id="ARBA00011750"/>
    </source>
</evidence>
<comment type="cofactor">
    <cofactor evidence="1">
        <name>Mn(2+)</name>
        <dbReference type="ChEBI" id="CHEBI:29035"/>
    </cofactor>
</comment>
<dbReference type="SUPFAM" id="SSF51246">
    <property type="entry name" value="Rudiment single hybrid motif"/>
    <property type="match status" value="1"/>
</dbReference>
<dbReference type="PANTHER" id="PTHR48095:SF2">
    <property type="entry name" value="BIOTIN CARBOXYLASE, CHLOROPLASTIC"/>
    <property type="match status" value="1"/>
</dbReference>
<dbReference type="InterPro" id="IPR011054">
    <property type="entry name" value="Rudment_hybrid_motif"/>
</dbReference>
<evidence type="ECO:0000256" key="3">
    <source>
        <dbReference type="ARBA" id="ARBA00003761"/>
    </source>
</evidence>
<evidence type="ECO:0000256" key="12">
    <source>
        <dbReference type="ARBA" id="ARBA00022840"/>
    </source>
</evidence>
<evidence type="ECO:0000256" key="17">
    <source>
        <dbReference type="ARBA" id="ARBA00023267"/>
    </source>
</evidence>
<dbReference type="Proteomes" id="UP000254912">
    <property type="component" value="Unassembled WGS sequence"/>
</dbReference>
<dbReference type="Pfam" id="PF02786">
    <property type="entry name" value="CPSase_L_D2"/>
    <property type="match status" value="1"/>
</dbReference>
<proteinExistence type="predicted"/>
<dbReference type="InterPro" id="IPR005479">
    <property type="entry name" value="CPAse_ATP-bd"/>
</dbReference>
<dbReference type="GO" id="GO:0006633">
    <property type="term" value="P:fatty acid biosynthetic process"/>
    <property type="evidence" value="ECO:0007669"/>
    <property type="project" value="UniProtKB-KW"/>
</dbReference>
<keyword evidence="17 19" id="KW-0092">Biotin</keyword>
<dbReference type="Gene3D" id="3.30.470.20">
    <property type="entry name" value="ATP-grasp fold, B domain"/>
    <property type="match status" value="1"/>
</dbReference>
<dbReference type="FunFam" id="3.30.1490.20:FF:000018">
    <property type="entry name" value="Biotin carboxylase"/>
    <property type="match status" value="1"/>
</dbReference>
<evidence type="ECO:0000313" key="20">
    <source>
        <dbReference type="EMBL" id="RDL01614.1"/>
    </source>
</evidence>
<dbReference type="GO" id="GO:0005524">
    <property type="term" value="F:ATP binding"/>
    <property type="evidence" value="ECO:0007669"/>
    <property type="project" value="UniProtKB-UniRule"/>
</dbReference>
<dbReference type="EMBL" id="QRAS01000004">
    <property type="protein sequence ID" value="RDL01614.1"/>
    <property type="molecule type" value="Genomic_DNA"/>
</dbReference>
<dbReference type="Pfam" id="PF02785">
    <property type="entry name" value="Biotin_carb_C"/>
    <property type="match status" value="1"/>
</dbReference>
<dbReference type="InterPro" id="IPR004549">
    <property type="entry name" value="Acetyl_CoA_COase_biotin_COase"/>
</dbReference>
<keyword evidence="9" id="KW-0479">Metal-binding</keyword>
<comment type="pathway">
    <text evidence="4 19">Lipid metabolism; malonyl-CoA biosynthesis; malonyl-CoA from acetyl-CoA: step 1/1.</text>
</comment>
<dbReference type="PROSITE" id="PS50979">
    <property type="entry name" value="BC"/>
    <property type="match status" value="1"/>
</dbReference>
<dbReference type="FunFam" id="3.40.50.20:FF:000010">
    <property type="entry name" value="Propionyl-CoA carboxylase subunit alpha"/>
    <property type="match status" value="1"/>
</dbReference>
<evidence type="ECO:0000256" key="2">
    <source>
        <dbReference type="ARBA" id="ARBA00001946"/>
    </source>
</evidence>
<evidence type="ECO:0000256" key="8">
    <source>
        <dbReference type="ARBA" id="ARBA00022598"/>
    </source>
</evidence>
<evidence type="ECO:0000256" key="15">
    <source>
        <dbReference type="ARBA" id="ARBA00023160"/>
    </source>
</evidence>
<keyword evidence="7 19" id="KW-0444">Lipid biosynthesis</keyword>
<keyword evidence="13" id="KW-0460">Magnesium</keyword>
<dbReference type="SMART" id="SM00878">
    <property type="entry name" value="Biotin_carb_C"/>
    <property type="match status" value="1"/>
</dbReference>
<evidence type="ECO:0000256" key="4">
    <source>
        <dbReference type="ARBA" id="ARBA00004956"/>
    </source>
</evidence>
<keyword evidence="16" id="KW-0464">Manganese</keyword>
<dbReference type="InterPro" id="IPR051602">
    <property type="entry name" value="ACC_Biotin_Carboxylase"/>
</dbReference>
<comment type="function">
    <text evidence="3 19">This protein is a component of the acetyl coenzyme A carboxylase complex; first, biotin carboxylase catalyzes the carboxylation of the carrier protein and then the transcarboxylase transfers the carboxyl group to form malonyl-CoA.</text>
</comment>
<evidence type="ECO:0000256" key="19">
    <source>
        <dbReference type="RuleBase" id="RU365063"/>
    </source>
</evidence>
<evidence type="ECO:0000256" key="18">
    <source>
        <dbReference type="ARBA" id="ARBA00048600"/>
    </source>
</evidence>
<dbReference type="InterPro" id="IPR005481">
    <property type="entry name" value="BC-like_N"/>
</dbReference>
<keyword evidence="8 19" id="KW-0436">Ligase</keyword>
<dbReference type="InterPro" id="IPR016185">
    <property type="entry name" value="PreATP-grasp_dom_sf"/>
</dbReference>
<dbReference type="UniPathway" id="UPA00655">
    <property type="reaction ID" value="UER00711"/>
</dbReference>
<keyword evidence="12 19" id="KW-0067">ATP-binding</keyword>
<dbReference type="AlphaFoldDB" id="A0A288Q8G5"/>
<name>A0A288Q8G5_9LACO</name>
<keyword evidence="21" id="KW-1185">Reference proteome</keyword>
<evidence type="ECO:0000256" key="14">
    <source>
        <dbReference type="ARBA" id="ARBA00023098"/>
    </source>
</evidence>
<evidence type="ECO:0000256" key="10">
    <source>
        <dbReference type="ARBA" id="ARBA00022741"/>
    </source>
</evidence>
<dbReference type="InterPro" id="IPR011761">
    <property type="entry name" value="ATP-grasp"/>
</dbReference>
<keyword evidence="14 19" id="KW-0443">Lipid metabolism</keyword>
<dbReference type="NCBIfam" id="TIGR00514">
    <property type="entry name" value="accC"/>
    <property type="match status" value="1"/>
</dbReference>
<sequence length="467" mass="51414">MFKKVLVANRGEIAVRIIRTLREMGIKSVAVYSTADKDSLHVKLADEAIAIGGPRSKDSYLNMKNILSAALLTGSEAIHPGYGFLAENELFVEMVEAVGIKWIGPSPKVIELMGNKANARESMRQAGVPVIPGSDGFIMNPDEAKAIGDRIGYPLLIKAAAGGGGKGMRFVYTEAELVDKFADAQNEARASFGDDHMYIEKVMEHVRHIEMQVIRDQAGHVVYFPERNCSLQRNNQKVLEESPALGVTQTMRDGLGEVAKRAVEAIDYENTGTLEFLQDYDGNFYFMEMNTRIQVEHPVTEMVTGLDLIKLQIQVAAGEDLPVKQADVKVNGFSMEVRLNAEAPERNFAPSAGQIDFVFLPTGGPGIRIDSGIYQGAKVAPFYDSMIAKLLVHADSRAEVLAKMERILDEMVINGVDTNAHFQAALLQDSAVMRGEFDTQYLEKEFLPRWQKKLPLAELGGGDGFIQ</sequence>
<comment type="catalytic activity">
    <reaction evidence="18 19">
        <text>N(6)-biotinyl-L-lysyl-[protein] + hydrogencarbonate + ATP = N(6)-carboxybiotinyl-L-lysyl-[protein] + ADP + phosphate + H(+)</text>
        <dbReference type="Rhea" id="RHEA:13501"/>
        <dbReference type="Rhea" id="RHEA-COMP:10505"/>
        <dbReference type="Rhea" id="RHEA-COMP:10506"/>
        <dbReference type="ChEBI" id="CHEBI:15378"/>
        <dbReference type="ChEBI" id="CHEBI:17544"/>
        <dbReference type="ChEBI" id="CHEBI:30616"/>
        <dbReference type="ChEBI" id="CHEBI:43474"/>
        <dbReference type="ChEBI" id="CHEBI:83144"/>
        <dbReference type="ChEBI" id="CHEBI:83145"/>
        <dbReference type="ChEBI" id="CHEBI:456216"/>
        <dbReference type="EC" id="6.3.4.14"/>
    </reaction>
</comment>
<dbReference type="GO" id="GO:0004075">
    <property type="term" value="F:biotin carboxylase activity"/>
    <property type="evidence" value="ECO:0007669"/>
    <property type="project" value="UniProtKB-EC"/>
</dbReference>
<dbReference type="KEGG" id="wso:WSWS_00366"/>
<gene>
    <name evidence="20" type="ORF">DFP99_1521</name>
</gene>
<reference evidence="20 21" key="1">
    <citation type="submission" date="2018-07" db="EMBL/GenBank/DDBJ databases">
        <title>Genomic Encyclopedia of Type Strains, Phase III (KMG-III): the genomes of soil and plant-associated and newly described type strains.</title>
        <authorList>
            <person name="Whitman W."/>
        </authorList>
    </citation>
    <scope>NUCLEOTIDE SEQUENCE [LARGE SCALE GENOMIC DNA]</scope>
    <source>
        <strain evidence="20 21">CECT 7031</strain>
    </source>
</reference>
<dbReference type="GeneID" id="94545575"/>
<evidence type="ECO:0000256" key="1">
    <source>
        <dbReference type="ARBA" id="ARBA00001936"/>
    </source>
</evidence>
<keyword evidence="11 19" id="KW-0276">Fatty acid metabolism</keyword>
<dbReference type="NCBIfam" id="NF006367">
    <property type="entry name" value="PRK08591.1"/>
    <property type="match status" value="1"/>
</dbReference>
<dbReference type="SUPFAM" id="SSF56059">
    <property type="entry name" value="Glutathione synthetase ATP-binding domain-like"/>
    <property type="match status" value="1"/>
</dbReference>
<evidence type="ECO:0000256" key="16">
    <source>
        <dbReference type="ARBA" id="ARBA00023211"/>
    </source>
</evidence>
<dbReference type="SUPFAM" id="SSF52440">
    <property type="entry name" value="PreATP-grasp domain"/>
    <property type="match status" value="1"/>
</dbReference>
<comment type="cofactor">
    <cofactor evidence="2">
        <name>Mg(2+)</name>
        <dbReference type="ChEBI" id="CHEBI:18420"/>
    </cofactor>
</comment>
<dbReference type="Pfam" id="PF00289">
    <property type="entry name" value="Biotin_carb_N"/>
    <property type="match status" value="1"/>
</dbReference>
<evidence type="ECO:0000313" key="21">
    <source>
        <dbReference type="Proteomes" id="UP000254912"/>
    </source>
</evidence>
<dbReference type="Gene3D" id="3.30.1490.20">
    <property type="entry name" value="ATP-grasp fold, A domain"/>
    <property type="match status" value="1"/>
</dbReference>
<dbReference type="PROSITE" id="PS00866">
    <property type="entry name" value="CPSASE_1"/>
    <property type="match status" value="1"/>
</dbReference>
<dbReference type="GO" id="GO:2001295">
    <property type="term" value="P:malonyl-CoA biosynthetic process"/>
    <property type="evidence" value="ECO:0007669"/>
    <property type="project" value="UniProtKB-UniPathway"/>
</dbReference>
<dbReference type="InterPro" id="IPR013815">
    <property type="entry name" value="ATP_grasp_subdomain_1"/>
</dbReference>
<evidence type="ECO:0000256" key="13">
    <source>
        <dbReference type="ARBA" id="ARBA00022842"/>
    </source>
</evidence>
<dbReference type="InterPro" id="IPR011764">
    <property type="entry name" value="Biotin_carboxylation_dom"/>
</dbReference>
<evidence type="ECO:0000256" key="9">
    <source>
        <dbReference type="ARBA" id="ARBA00022723"/>
    </source>
</evidence>
<dbReference type="RefSeq" id="WP_070229659.1">
    <property type="nucleotide sequence ID" value="NZ_BJYO01000006.1"/>
</dbReference>
<evidence type="ECO:0000256" key="11">
    <source>
        <dbReference type="ARBA" id="ARBA00022832"/>
    </source>
</evidence>
<accession>A0A288Q8G5</accession>
<evidence type="ECO:0000256" key="7">
    <source>
        <dbReference type="ARBA" id="ARBA00022516"/>
    </source>
</evidence>
<dbReference type="PROSITE" id="PS00867">
    <property type="entry name" value="CPSASE_2"/>
    <property type="match status" value="1"/>
</dbReference>
<keyword evidence="10 19" id="KW-0547">Nucleotide-binding</keyword>
<dbReference type="Gene3D" id="3.40.50.20">
    <property type="match status" value="1"/>
</dbReference>
<dbReference type="GO" id="GO:0046872">
    <property type="term" value="F:metal ion binding"/>
    <property type="evidence" value="ECO:0007669"/>
    <property type="project" value="UniProtKB-KW"/>
</dbReference>
<dbReference type="PANTHER" id="PTHR48095">
    <property type="entry name" value="PYRUVATE CARBOXYLASE SUBUNIT A"/>
    <property type="match status" value="1"/>
</dbReference>
<dbReference type="PROSITE" id="PS50975">
    <property type="entry name" value="ATP_GRASP"/>
    <property type="match status" value="1"/>
</dbReference>
<evidence type="ECO:0000256" key="6">
    <source>
        <dbReference type="ARBA" id="ARBA00013263"/>
    </source>
</evidence>
<keyword evidence="15 19" id="KW-0275">Fatty acid biosynthesis</keyword>
<dbReference type="EC" id="6.3.4.14" evidence="6 19"/>
<dbReference type="InterPro" id="IPR005482">
    <property type="entry name" value="Biotin_COase_C"/>
</dbReference>
<comment type="subunit">
    <text evidence="5 19">Acetyl-CoA carboxylase is a heterohexamer of biotin carboxyl carrier protein, biotin carboxylase and the two subunits of carboxyl transferase in a 2:2 complex.</text>
</comment>
<organism evidence="20 21">
    <name type="scientific">Weissella soli</name>
    <dbReference type="NCBI Taxonomy" id="155866"/>
    <lineage>
        <taxon>Bacteria</taxon>
        <taxon>Bacillati</taxon>
        <taxon>Bacillota</taxon>
        <taxon>Bacilli</taxon>
        <taxon>Lactobacillales</taxon>
        <taxon>Lactobacillaceae</taxon>
        <taxon>Weissella</taxon>
    </lineage>
</organism>
<protein>
    <recommendedName>
        <fullName evidence="6 19">Biotin carboxylase</fullName>
        <ecNumber evidence="6 19">6.3.4.14</ecNumber>
    </recommendedName>
    <alternativeName>
        <fullName evidence="19">Acetyl-coenzyme A carboxylase biotin carboxylase subunit A</fullName>
    </alternativeName>
</protein>
<comment type="caution">
    <text evidence="20">The sequence shown here is derived from an EMBL/GenBank/DDBJ whole genome shotgun (WGS) entry which is preliminary data.</text>
</comment>